<gene>
    <name evidence="1" type="ORF">PVK06_027805</name>
</gene>
<evidence type="ECO:0000313" key="2">
    <source>
        <dbReference type="Proteomes" id="UP001358586"/>
    </source>
</evidence>
<sequence>MYKYPDTYINKTRVKYYSTIGAINEAVRNGELIEFVNQSEIWNVEFSSEDEDSVCNKERNDPMVVLATVAGFEVKRIHVDSGNAVEVLSWEAYRKIGLKEQL</sequence>
<proteinExistence type="predicted"/>
<evidence type="ECO:0000313" key="1">
    <source>
        <dbReference type="EMBL" id="KAK5812376.1"/>
    </source>
</evidence>
<keyword evidence="2" id="KW-1185">Reference proteome</keyword>
<accession>A0ABR0P184</accession>
<dbReference type="Proteomes" id="UP001358586">
    <property type="component" value="Chromosome 8"/>
</dbReference>
<name>A0ABR0P184_GOSAR</name>
<organism evidence="1 2">
    <name type="scientific">Gossypium arboreum</name>
    <name type="common">Tree cotton</name>
    <name type="synonym">Gossypium nanking</name>
    <dbReference type="NCBI Taxonomy" id="29729"/>
    <lineage>
        <taxon>Eukaryota</taxon>
        <taxon>Viridiplantae</taxon>
        <taxon>Streptophyta</taxon>
        <taxon>Embryophyta</taxon>
        <taxon>Tracheophyta</taxon>
        <taxon>Spermatophyta</taxon>
        <taxon>Magnoliopsida</taxon>
        <taxon>eudicotyledons</taxon>
        <taxon>Gunneridae</taxon>
        <taxon>Pentapetalae</taxon>
        <taxon>rosids</taxon>
        <taxon>malvids</taxon>
        <taxon>Malvales</taxon>
        <taxon>Malvaceae</taxon>
        <taxon>Malvoideae</taxon>
        <taxon>Gossypium</taxon>
    </lineage>
</organism>
<dbReference type="EMBL" id="JARKNE010000008">
    <property type="protein sequence ID" value="KAK5812376.1"/>
    <property type="molecule type" value="Genomic_DNA"/>
</dbReference>
<reference evidence="1 2" key="1">
    <citation type="submission" date="2023-03" db="EMBL/GenBank/DDBJ databases">
        <title>WGS of Gossypium arboreum.</title>
        <authorList>
            <person name="Yu D."/>
        </authorList>
    </citation>
    <scope>NUCLEOTIDE SEQUENCE [LARGE SCALE GENOMIC DNA]</scope>
    <source>
        <tissue evidence="1">Leaf</tissue>
    </source>
</reference>
<protein>
    <submittedName>
        <fullName evidence="1">Uncharacterized protein</fullName>
    </submittedName>
</protein>
<comment type="caution">
    <text evidence="1">The sequence shown here is derived from an EMBL/GenBank/DDBJ whole genome shotgun (WGS) entry which is preliminary data.</text>
</comment>